<evidence type="ECO:0000313" key="6">
    <source>
        <dbReference type="Proteomes" id="UP000197424"/>
    </source>
</evidence>
<organism evidence="5 6">
    <name type="scientific">Laribacter hongkongensis</name>
    <dbReference type="NCBI Taxonomy" id="168471"/>
    <lineage>
        <taxon>Bacteria</taxon>
        <taxon>Pseudomonadati</taxon>
        <taxon>Pseudomonadota</taxon>
        <taxon>Betaproteobacteria</taxon>
        <taxon>Neisseriales</taxon>
        <taxon>Aquaspirillaceae</taxon>
        <taxon>Laribacter</taxon>
    </lineage>
</organism>
<protein>
    <submittedName>
        <fullName evidence="5">DUF4149 domain containing protein</fullName>
    </submittedName>
</protein>
<evidence type="ECO:0000256" key="2">
    <source>
        <dbReference type="ARBA" id="ARBA00022692"/>
    </source>
</evidence>
<sequence>MDGVLDWSRRVAQTIWIGGVWTIGLIVAPLLFSALSRDVASGLTWRLLGTMGWVGLVCAVVLLVDWLWRHGLAGMREGGFWLLLLMLACTLVNHFAIAPMLVGLKASAAQAATGVFGGGFATWQAISSLLLLVQSLCGLVYVTRTD</sequence>
<dbReference type="Pfam" id="PF13664">
    <property type="entry name" value="DUF4149"/>
    <property type="match status" value="1"/>
</dbReference>
<keyword evidence="3" id="KW-1133">Transmembrane helix</keyword>
<dbReference type="AlphaFoldDB" id="A0A248LME7"/>
<gene>
    <name evidence="5" type="ORF">LHGZ1_3077</name>
</gene>
<dbReference type="EMBL" id="CP022115">
    <property type="protein sequence ID" value="ASJ25908.1"/>
    <property type="molecule type" value="Genomic_DNA"/>
</dbReference>
<comment type="subcellular location">
    <subcellularLocation>
        <location evidence="1">Membrane</location>
    </subcellularLocation>
</comment>
<dbReference type="InterPro" id="IPR025423">
    <property type="entry name" value="TMEM205-like"/>
</dbReference>
<evidence type="ECO:0000313" key="5">
    <source>
        <dbReference type="EMBL" id="ASJ25908.1"/>
    </source>
</evidence>
<dbReference type="GO" id="GO:0016020">
    <property type="term" value="C:membrane"/>
    <property type="evidence" value="ECO:0007669"/>
    <property type="project" value="UniProtKB-SubCell"/>
</dbReference>
<keyword evidence="4" id="KW-0472">Membrane</keyword>
<evidence type="ECO:0000256" key="4">
    <source>
        <dbReference type="ARBA" id="ARBA00023136"/>
    </source>
</evidence>
<accession>A0A248LME7</accession>
<dbReference type="GeneID" id="75110164"/>
<proteinExistence type="predicted"/>
<evidence type="ECO:0000256" key="3">
    <source>
        <dbReference type="ARBA" id="ARBA00022989"/>
    </source>
</evidence>
<evidence type="ECO:0000256" key="1">
    <source>
        <dbReference type="ARBA" id="ARBA00004370"/>
    </source>
</evidence>
<dbReference type="Proteomes" id="UP000197424">
    <property type="component" value="Chromosome"/>
</dbReference>
<dbReference type="RefSeq" id="WP_051190048.1">
    <property type="nucleotide sequence ID" value="NZ_CP022115.1"/>
</dbReference>
<reference evidence="6" key="1">
    <citation type="submission" date="2017-06" db="EMBL/GenBank/DDBJ databases">
        <title>Whole genome sequence of Laribacter hongkongensis LHGZ1.</title>
        <authorList>
            <person name="Chen D."/>
            <person name="Wu H."/>
            <person name="Chen J."/>
        </authorList>
    </citation>
    <scope>NUCLEOTIDE SEQUENCE [LARGE SCALE GENOMIC DNA]</scope>
    <source>
        <strain evidence="6">LHGZ1</strain>
    </source>
</reference>
<name>A0A248LME7_9NEIS</name>
<keyword evidence="2" id="KW-0812">Transmembrane</keyword>